<organism evidence="2 3">
    <name type="scientific">Phaeosphaeria nodorum (strain SN15 / ATCC MYA-4574 / FGSC 10173)</name>
    <name type="common">Glume blotch fungus</name>
    <name type="synonym">Parastagonospora nodorum</name>
    <dbReference type="NCBI Taxonomy" id="321614"/>
    <lineage>
        <taxon>Eukaryota</taxon>
        <taxon>Fungi</taxon>
        <taxon>Dikarya</taxon>
        <taxon>Ascomycota</taxon>
        <taxon>Pezizomycotina</taxon>
        <taxon>Dothideomycetes</taxon>
        <taxon>Pleosporomycetidae</taxon>
        <taxon>Pleosporales</taxon>
        <taxon>Pleosporineae</taxon>
        <taxon>Phaeosphaeriaceae</taxon>
        <taxon>Parastagonospora</taxon>
    </lineage>
</organism>
<dbReference type="EMBL" id="CP069045">
    <property type="protein sequence ID" value="QRD07678.1"/>
    <property type="molecule type" value="Genomic_DNA"/>
</dbReference>
<reference evidence="3" key="1">
    <citation type="journal article" date="2021" name="BMC Genomics">
        <title>Chromosome-level genome assembly and manually-curated proteome of model necrotroph Parastagonospora nodorum Sn15 reveals a genome-wide trove of candidate effector homologs, and redundancy of virulence-related functions within an accessory chromosome.</title>
        <authorList>
            <person name="Bertazzoni S."/>
            <person name="Jones D.A.B."/>
            <person name="Phan H.T."/>
            <person name="Tan K.-C."/>
            <person name="Hane J.K."/>
        </authorList>
    </citation>
    <scope>NUCLEOTIDE SEQUENCE [LARGE SCALE GENOMIC DNA]</scope>
    <source>
        <strain evidence="3">SN15 / ATCC MYA-4574 / FGSC 10173)</strain>
    </source>
</reference>
<feature type="compositionally biased region" description="Basic residues" evidence="1">
    <location>
        <begin position="434"/>
        <end position="444"/>
    </location>
</feature>
<feature type="region of interest" description="Disordered" evidence="1">
    <location>
        <begin position="17"/>
        <end position="36"/>
    </location>
</feature>
<sequence length="458" mass="49672">MEPSARAWAARLERSVEASSDPLRTSDMTVRGSDDSVRGHRVSANLARFGAERHPMRERQDSITGYQDLWSGPTPARQTNPPPFVIALVVAFMDTITQWLMGMRNGLKAWVARKYPPFVDPRASVRFYSEPPIRLTRTYDSEGSKPGHDDEVAGEHTRPAASSSRQTWEGKNKTIEIPGYQSALERHEAELQHRARKLDGTIQPVGSSSGSSMHLVTSPSSLKPGQTGLPSPHSPDHPRSVPRSLSPMSISDKAMEPVRASISSLIERTLIASEDNGRQKHVLRTLDGEGRQNAEITLELGDGDVVAEESAHNHDTSGPTSSSDMHGKDKQQTPTVARQPRKKGGRGKTSTQVPSASKPLAKKDDPDATSIPAHLPQHDKRSEKKHSKKSKPAATAKHDPSSPSTSRSTPRSKRITAAASPTSAPAPEPAANGRRTRRRAKKKGKETGAGQLGVDPDA</sequence>
<feature type="region of interest" description="Disordered" evidence="1">
    <location>
        <begin position="201"/>
        <end position="252"/>
    </location>
</feature>
<proteinExistence type="predicted"/>
<feature type="region of interest" description="Disordered" evidence="1">
    <location>
        <begin position="136"/>
        <end position="174"/>
    </location>
</feature>
<evidence type="ECO:0000313" key="3">
    <source>
        <dbReference type="Proteomes" id="UP000663193"/>
    </source>
</evidence>
<feature type="region of interest" description="Disordered" evidence="1">
    <location>
        <begin position="309"/>
        <end position="458"/>
    </location>
</feature>
<gene>
    <name evidence="2" type="ORF">JI435_162670</name>
</gene>
<feature type="compositionally biased region" description="Low complexity" evidence="1">
    <location>
        <begin position="416"/>
        <end position="433"/>
    </location>
</feature>
<dbReference type="AlphaFoldDB" id="A0A7U2NRG1"/>
<keyword evidence="3" id="KW-1185">Reference proteome</keyword>
<accession>A0A7U2NRG1</accession>
<dbReference type="Proteomes" id="UP000663193">
    <property type="component" value="Chromosome 23"/>
</dbReference>
<name>A0A7U2NRG1_PHANO</name>
<evidence type="ECO:0000313" key="2">
    <source>
        <dbReference type="EMBL" id="QRD07678.1"/>
    </source>
</evidence>
<protein>
    <submittedName>
        <fullName evidence="2">Uncharacterized protein</fullName>
    </submittedName>
</protein>
<dbReference type="VEuPathDB" id="FungiDB:JI435_162670"/>
<feature type="compositionally biased region" description="Basic and acidic residues" evidence="1">
    <location>
        <begin position="137"/>
        <end position="158"/>
    </location>
</feature>
<feature type="compositionally biased region" description="Polar residues" evidence="1">
    <location>
        <begin position="204"/>
        <end position="224"/>
    </location>
</feature>
<evidence type="ECO:0000256" key="1">
    <source>
        <dbReference type="SAM" id="MobiDB-lite"/>
    </source>
</evidence>